<geneLocation type="plasmid" evidence="1 2">
    <name>pPP8</name>
</geneLocation>
<keyword evidence="2" id="KW-1185">Reference proteome</keyword>
<evidence type="ECO:0000313" key="2">
    <source>
        <dbReference type="Proteomes" id="UP001354989"/>
    </source>
</evidence>
<protein>
    <submittedName>
        <fullName evidence="1">Uncharacterized protein</fullName>
    </submittedName>
</protein>
<sequence length="150" mass="17334">MKKIRNILMVIIATLAMACEKEDLRPDLNKVPVYSIYETGHKAYEMINFYHDQPLVINWEANRQVTAFDQIDFSDNTDEEKYDFVSVSEKNEEILDDMGEPTEQTYIYTHKVTGDKITGKGQTEIIMEYPDGTSSSVKINCSIKEMLVYN</sequence>
<reference evidence="1 2" key="1">
    <citation type="submission" date="2021-12" db="EMBL/GenBank/DDBJ databases">
        <title>Genome sequencing of bacteria with rrn-lacking chromosome and rrn-plasmid.</title>
        <authorList>
            <person name="Anda M."/>
            <person name="Iwasaki W."/>
        </authorList>
    </citation>
    <scope>NUCLEOTIDE SEQUENCE [LARGE SCALE GENOMIC DNA]</scope>
    <source>
        <strain evidence="1 2">NBRC 101262</strain>
        <plasmid evidence="1 2">pPP8</plasmid>
    </source>
</reference>
<keyword evidence="1" id="KW-0614">Plasmid</keyword>
<dbReference type="Proteomes" id="UP001354989">
    <property type="component" value="Plasmid pPP8"/>
</dbReference>
<dbReference type="PROSITE" id="PS51257">
    <property type="entry name" value="PROKAR_LIPOPROTEIN"/>
    <property type="match status" value="1"/>
</dbReference>
<dbReference type="RefSeq" id="WP_338399500.1">
    <property type="nucleotide sequence ID" value="NZ_AP025300.1"/>
</dbReference>
<evidence type="ECO:0000313" key="1">
    <source>
        <dbReference type="EMBL" id="BDD02341.1"/>
    </source>
</evidence>
<proteinExistence type="predicted"/>
<gene>
    <name evidence="1" type="ORF">PEPS_46210</name>
</gene>
<organism evidence="1 2">
    <name type="scientific">Persicobacter psychrovividus</name>
    <dbReference type="NCBI Taxonomy" id="387638"/>
    <lineage>
        <taxon>Bacteria</taxon>
        <taxon>Pseudomonadati</taxon>
        <taxon>Bacteroidota</taxon>
        <taxon>Cytophagia</taxon>
        <taxon>Cytophagales</taxon>
        <taxon>Persicobacteraceae</taxon>
        <taxon>Persicobacter</taxon>
    </lineage>
</organism>
<name>A0ABM7VMV5_9BACT</name>
<dbReference type="EMBL" id="AP025300">
    <property type="protein sequence ID" value="BDD02341.1"/>
    <property type="molecule type" value="Genomic_DNA"/>
</dbReference>
<accession>A0ABM7VMV5</accession>